<dbReference type="CTD" id="20315518"/>
<dbReference type="Proteomes" id="UP000054324">
    <property type="component" value="Unassembled WGS sequence"/>
</dbReference>
<organism evidence="1 2">
    <name type="scientific">Opisthorchis viverrini</name>
    <name type="common">Southeast Asian liver fluke</name>
    <dbReference type="NCBI Taxonomy" id="6198"/>
    <lineage>
        <taxon>Eukaryota</taxon>
        <taxon>Metazoa</taxon>
        <taxon>Spiralia</taxon>
        <taxon>Lophotrochozoa</taxon>
        <taxon>Platyhelminthes</taxon>
        <taxon>Trematoda</taxon>
        <taxon>Digenea</taxon>
        <taxon>Opisthorchiida</taxon>
        <taxon>Opisthorchiata</taxon>
        <taxon>Opisthorchiidae</taxon>
        <taxon>Opisthorchis</taxon>
    </lineage>
</organism>
<proteinExistence type="predicted"/>
<evidence type="ECO:0000313" key="1">
    <source>
        <dbReference type="EMBL" id="KER32643.1"/>
    </source>
</evidence>
<accession>A0A074ZYW4</accession>
<reference evidence="1 2" key="1">
    <citation type="submission" date="2013-11" db="EMBL/GenBank/DDBJ databases">
        <title>Opisthorchis viverrini - life in the bile duct.</title>
        <authorList>
            <person name="Young N.D."/>
            <person name="Nagarajan N."/>
            <person name="Lin S.J."/>
            <person name="Korhonen P.K."/>
            <person name="Jex A.R."/>
            <person name="Hall R.S."/>
            <person name="Safavi-Hemami H."/>
            <person name="Kaewkong W."/>
            <person name="Bertrand D."/>
            <person name="Gao S."/>
            <person name="Seet Q."/>
            <person name="Wongkham S."/>
            <person name="Teh B.T."/>
            <person name="Wongkham C."/>
            <person name="Intapan P.M."/>
            <person name="Maleewong W."/>
            <person name="Yang X."/>
            <person name="Hu M."/>
            <person name="Wang Z."/>
            <person name="Hofmann A."/>
            <person name="Sternberg P.W."/>
            <person name="Tan P."/>
            <person name="Wang J."/>
            <person name="Gasser R.B."/>
        </authorList>
    </citation>
    <scope>NUCLEOTIDE SEQUENCE [LARGE SCALE GENOMIC DNA]</scope>
</reference>
<dbReference type="KEGG" id="ovi:T265_01330"/>
<dbReference type="EMBL" id="KL596632">
    <property type="protein sequence ID" value="KER32643.1"/>
    <property type="molecule type" value="Genomic_DNA"/>
</dbReference>
<sequence length="67" mass="7698">MSPRLVMKRLRSNCQARRTNQQPINAPELLLSLHILFVSQKALCPDAQVIIDVATMVLRRKKTRVVM</sequence>
<keyword evidence="2" id="KW-1185">Reference proteome</keyword>
<dbReference type="RefSeq" id="XP_009163600.1">
    <property type="nucleotide sequence ID" value="XM_009165336.1"/>
</dbReference>
<evidence type="ECO:0000313" key="2">
    <source>
        <dbReference type="Proteomes" id="UP000054324"/>
    </source>
</evidence>
<dbReference type="OrthoDB" id="10566930at2759"/>
<name>A0A074ZYW4_OPIVI</name>
<dbReference type="GeneID" id="20315518"/>
<gene>
    <name evidence="1" type="ORF">T265_01330</name>
</gene>
<protein>
    <submittedName>
        <fullName evidence="1">Uncharacterized protein</fullName>
    </submittedName>
</protein>
<dbReference type="AlphaFoldDB" id="A0A074ZYW4"/>